<dbReference type="SUPFAM" id="SSF49417">
    <property type="entry name" value="p53-like transcription factors"/>
    <property type="match status" value="1"/>
</dbReference>
<sequence length="695" mass="76328">MEALSKLSTGFHDFATAVSTHSFVHDDVGSLSSAPSILPLVSTESIDSGNDVSNHGGSILNVKMSPGGSNGNGEMDKMGGYVVDHQPPPKKLFSDDIPVLDPFPGYYGFDLYRPLCEDAYDSIETKPSTAYFFFKDDQGWTNLYAKKAPTWWTLSYWCQRQPPEGCFIRLTPVYGTSDKQQEVIQRCLEDFMASPTPGLSRYSMILVGNSNAEYFYDPTTERLCVTLPYERPKGKYLLPPLKGCEYSQFNGKFTCFNSCLYNGGQGNKKPLYLIITLERPMKNGSPTDGPCEVLGRQCLKFRSCACPKRDKDNNERRMAQDMGDGNMTSAGAPTSKRRREGVSQRASRSSRTKTFTTNGERMETSQFFQQDEISSSSSYDDLVQIDGESFHLILMPAYLPGGANTLRQMRSALLKIFQTARECEEDRKPLNGYNQERQDDMMQALNSMEGRTALLLREIQTTSGFGNPNSCSTDSQPNSSGSHNFQNQGVGSSGTIDLIGSSTLDLLAYDHLHSQHLIKSESSFLQPFSGQTNEYHRNTRMNYASTLTAPLESAHQQRCFENTGNGTDLSTFNGGHTSMDSSTVAAYAMMPSAFQSFRDTDALHHYQPNVFISASQNTINPSLSVASVSQDNGGTLVTAFGAAVSSSHSGGKMFDNGSNSRQQQQCHQNNGTDVSMSNSSCGTSSPISPASSNKN</sequence>
<feature type="compositionally biased region" description="Polar residues" evidence="13">
    <location>
        <begin position="344"/>
        <end position="363"/>
    </location>
</feature>
<feature type="compositionally biased region" description="Polar residues" evidence="13">
    <location>
        <begin position="656"/>
        <end position="695"/>
    </location>
</feature>
<comment type="subcellular location">
    <subcellularLocation>
        <location evidence="1">Nucleus</location>
    </subcellularLocation>
</comment>
<evidence type="ECO:0000256" key="12">
    <source>
        <dbReference type="PIRSR" id="PIRSR602117-2"/>
    </source>
</evidence>
<keyword evidence="8" id="KW-0010">Activator</keyword>
<dbReference type="GO" id="GO:0000978">
    <property type="term" value="F:RNA polymerase II cis-regulatory region sequence-specific DNA binding"/>
    <property type="evidence" value="ECO:0007669"/>
    <property type="project" value="TreeGrafter"/>
</dbReference>
<evidence type="ECO:0000256" key="7">
    <source>
        <dbReference type="ARBA" id="ARBA00023125"/>
    </source>
</evidence>
<dbReference type="Proteomes" id="UP000274504">
    <property type="component" value="Unassembled WGS sequence"/>
</dbReference>
<keyword evidence="6" id="KW-0805">Transcription regulation</keyword>
<evidence type="ECO:0000256" key="6">
    <source>
        <dbReference type="ARBA" id="ARBA00023015"/>
    </source>
</evidence>
<evidence type="ECO:0000256" key="3">
    <source>
        <dbReference type="ARBA" id="ARBA00022703"/>
    </source>
</evidence>
<keyword evidence="9" id="KW-0804">Transcription</keyword>
<comment type="similarity">
    <text evidence="2">Belongs to the p53 family.</text>
</comment>
<feature type="binding site" evidence="11">
    <location>
        <position position="259"/>
    </location>
    <ligand>
        <name>Zn(2+)</name>
        <dbReference type="ChEBI" id="CHEBI:29105"/>
    </ligand>
</feature>
<dbReference type="InterPro" id="IPR002117">
    <property type="entry name" value="p53_tumour_suppressor"/>
</dbReference>
<evidence type="ECO:0000256" key="9">
    <source>
        <dbReference type="ARBA" id="ARBA00023163"/>
    </source>
</evidence>
<dbReference type="GO" id="GO:0046872">
    <property type="term" value="F:metal ion binding"/>
    <property type="evidence" value="ECO:0007669"/>
    <property type="project" value="UniProtKB-KW"/>
</dbReference>
<feature type="domain" description="p53 DNA-binding" evidence="14">
    <location>
        <begin position="143"/>
        <end position="317"/>
    </location>
</feature>
<proteinExistence type="inferred from homology"/>
<accession>A0A0R3S7X9</accession>
<dbReference type="STRING" id="6216.A0A0R3S7X9"/>
<keyword evidence="10" id="KW-0539">Nucleus</keyword>
<reference evidence="17" key="1">
    <citation type="submission" date="2017-02" db="UniProtKB">
        <authorList>
            <consortium name="WormBaseParasite"/>
        </authorList>
    </citation>
    <scope>IDENTIFICATION</scope>
</reference>
<name>A0A0R3S7X9_HYMDI</name>
<dbReference type="PANTHER" id="PTHR11447:SF16">
    <property type="entry name" value="P53 PROTEIN LONG FORM VARIANT 1"/>
    <property type="match status" value="1"/>
</dbReference>
<keyword evidence="4 11" id="KW-0479">Metal-binding</keyword>
<dbReference type="OrthoDB" id="5915660at2759"/>
<evidence type="ECO:0000256" key="4">
    <source>
        <dbReference type="ARBA" id="ARBA00022723"/>
    </source>
</evidence>
<comment type="cofactor">
    <cofactor evidence="11">
        <name>Zn(2+)</name>
        <dbReference type="ChEBI" id="CHEBI:29105"/>
    </cofactor>
    <text evidence="11">Binds 1 zinc ion per subunit.</text>
</comment>
<dbReference type="InterPro" id="IPR008967">
    <property type="entry name" value="p53-like_TF_DNA-bd_sf"/>
</dbReference>
<evidence type="ECO:0000256" key="8">
    <source>
        <dbReference type="ARBA" id="ARBA00023159"/>
    </source>
</evidence>
<dbReference type="GO" id="GO:0006915">
    <property type="term" value="P:apoptotic process"/>
    <property type="evidence" value="ECO:0007669"/>
    <property type="project" value="UniProtKB-KW"/>
</dbReference>
<evidence type="ECO:0000256" key="11">
    <source>
        <dbReference type="PIRSR" id="PIRSR602117-1"/>
    </source>
</evidence>
<evidence type="ECO:0000256" key="2">
    <source>
        <dbReference type="ARBA" id="ARBA00006167"/>
    </source>
</evidence>
<evidence type="ECO:0000259" key="14">
    <source>
        <dbReference type="Pfam" id="PF00870"/>
    </source>
</evidence>
<dbReference type="AlphaFoldDB" id="A0A0R3S7X9"/>
<dbReference type="InterPro" id="IPR012346">
    <property type="entry name" value="p53/RUNT-type_TF_DNA-bd_sf"/>
</dbReference>
<feature type="region of interest" description="Disordered" evidence="13">
    <location>
        <begin position="465"/>
        <end position="489"/>
    </location>
</feature>
<evidence type="ECO:0000256" key="13">
    <source>
        <dbReference type="SAM" id="MobiDB-lite"/>
    </source>
</evidence>
<keyword evidence="7" id="KW-0238">DNA-binding</keyword>
<dbReference type="EMBL" id="UYSG01000020">
    <property type="protein sequence ID" value="VDL14023.1"/>
    <property type="molecule type" value="Genomic_DNA"/>
</dbReference>
<dbReference type="Pfam" id="PF00870">
    <property type="entry name" value="P53"/>
    <property type="match status" value="1"/>
</dbReference>
<keyword evidence="5 11" id="KW-0862">Zinc</keyword>
<dbReference type="Gene3D" id="2.60.40.720">
    <property type="match status" value="1"/>
</dbReference>
<keyword evidence="3" id="KW-0053">Apoptosis</keyword>
<dbReference type="InterPro" id="IPR011615">
    <property type="entry name" value="p53_DNA-bd"/>
</dbReference>
<dbReference type="PANTHER" id="PTHR11447">
    <property type="entry name" value="CELLULAR TUMOR ANTIGEN P53"/>
    <property type="match status" value="1"/>
</dbReference>
<protein>
    <submittedName>
        <fullName evidence="17">P53 domain-containing protein</fullName>
    </submittedName>
</protein>
<reference evidence="15 16" key="2">
    <citation type="submission" date="2018-11" db="EMBL/GenBank/DDBJ databases">
        <authorList>
            <consortium name="Pathogen Informatics"/>
        </authorList>
    </citation>
    <scope>NUCLEOTIDE SEQUENCE [LARGE SCALE GENOMIC DNA]</scope>
</reference>
<feature type="binding site" evidence="11">
    <location>
        <position position="187"/>
    </location>
    <ligand>
        <name>Zn(2+)</name>
        <dbReference type="ChEBI" id="CHEBI:29105"/>
    </ligand>
</feature>
<evidence type="ECO:0000256" key="10">
    <source>
        <dbReference type="ARBA" id="ARBA00023242"/>
    </source>
</evidence>
<evidence type="ECO:0000313" key="15">
    <source>
        <dbReference type="EMBL" id="VDL14023.1"/>
    </source>
</evidence>
<feature type="binding site" evidence="11">
    <location>
        <position position="255"/>
    </location>
    <ligand>
        <name>Zn(2+)</name>
        <dbReference type="ChEBI" id="CHEBI:29105"/>
    </ligand>
</feature>
<evidence type="ECO:0000256" key="5">
    <source>
        <dbReference type="ARBA" id="ARBA00022833"/>
    </source>
</evidence>
<evidence type="ECO:0000256" key="1">
    <source>
        <dbReference type="ARBA" id="ARBA00004123"/>
    </source>
</evidence>
<evidence type="ECO:0000313" key="16">
    <source>
        <dbReference type="Proteomes" id="UP000274504"/>
    </source>
</evidence>
<dbReference type="GO" id="GO:0005634">
    <property type="term" value="C:nucleus"/>
    <property type="evidence" value="ECO:0007669"/>
    <property type="project" value="UniProtKB-SubCell"/>
</dbReference>
<organism evidence="17">
    <name type="scientific">Hymenolepis diminuta</name>
    <name type="common">Rat tapeworm</name>
    <dbReference type="NCBI Taxonomy" id="6216"/>
    <lineage>
        <taxon>Eukaryota</taxon>
        <taxon>Metazoa</taxon>
        <taxon>Spiralia</taxon>
        <taxon>Lophotrochozoa</taxon>
        <taxon>Platyhelminthes</taxon>
        <taxon>Cestoda</taxon>
        <taxon>Eucestoda</taxon>
        <taxon>Cyclophyllidea</taxon>
        <taxon>Hymenolepididae</taxon>
        <taxon>Hymenolepis</taxon>
    </lineage>
</organism>
<feature type="compositionally biased region" description="Basic and acidic residues" evidence="13">
    <location>
        <begin position="310"/>
        <end position="319"/>
    </location>
</feature>
<dbReference type="GO" id="GO:0000981">
    <property type="term" value="F:DNA-binding transcription factor activity, RNA polymerase II-specific"/>
    <property type="evidence" value="ECO:0007669"/>
    <property type="project" value="TreeGrafter"/>
</dbReference>
<evidence type="ECO:0000313" key="17">
    <source>
        <dbReference type="WBParaSite" id="HDID_0000019201-mRNA-1"/>
    </source>
</evidence>
<feature type="region of interest" description="Disordered" evidence="13">
    <location>
        <begin position="310"/>
        <end position="363"/>
    </location>
</feature>
<feature type="region of interest" description="Disordered" evidence="13">
    <location>
        <begin position="648"/>
        <end position="695"/>
    </location>
</feature>
<dbReference type="WBParaSite" id="HDID_0000019201-mRNA-1">
    <property type="protein sequence ID" value="HDID_0000019201-mRNA-1"/>
    <property type="gene ID" value="HDID_0000019201"/>
</dbReference>
<feature type="site" description="Interaction with DNA" evidence="12">
    <location>
        <position position="126"/>
    </location>
</feature>
<gene>
    <name evidence="15" type="ORF">HDID_LOCUS193</name>
</gene>